<dbReference type="AlphaFoldDB" id="A0A9P6NME8"/>
<reference evidence="1" key="1">
    <citation type="submission" date="2013-11" db="EMBL/GenBank/DDBJ databases">
        <title>Genome sequence of the fusiform rust pathogen reveals effectors for host alternation and coevolution with pine.</title>
        <authorList>
            <consortium name="DOE Joint Genome Institute"/>
            <person name="Smith K."/>
            <person name="Pendleton A."/>
            <person name="Kubisiak T."/>
            <person name="Anderson C."/>
            <person name="Salamov A."/>
            <person name="Aerts A."/>
            <person name="Riley R."/>
            <person name="Clum A."/>
            <person name="Lindquist E."/>
            <person name="Ence D."/>
            <person name="Campbell M."/>
            <person name="Kronenberg Z."/>
            <person name="Feau N."/>
            <person name="Dhillon B."/>
            <person name="Hamelin R."/>
            <person name="Burleigh J."/>
            <person name="Smith J."/>
            <person name="Yandell M."/>
            <person name="Nelson C."/>
            <person name="Grigoriev I."/>
            <person name="Davis J."/>
        </authorList>
    </citation>
    <scope>NUCLEOTIDE SEQUENCE</scope>
    <source>
        <strain evidence="1">G11</strain>
    </source>
</reference>
<dbReference type="Proteomes" id="UP000886653">
    <property type="component" value="Unassembled WGS sequence"/>
</dbReference>
<keyword evidence="2" id="KW-1185">Reference proteome</keyword>
<protein>
    <submittedName>
        <fullName evidence="1">Uncharacterized protein</fullName>
    </submittedName>
</protein>
<accession>A0A9P6NME8</accession>
<organism evidence="1 2">
    <name type="scientific">Cronartium quercuum f. sp. fusiforme G11</name>
    <dbReference type="NCBI Taxonomy" id="708437"/>
    <lineage>
        <taxon>Eukaryota</taxon>
        <taxon>Fungi</taxon>
        <taxon>Dikarya</taxon>
        <taxon>Basidiomycota</taxon>
        <taxon>Pucciniomycotina</taxon>
        <taxon>Pucciniomycetes</taxon>
        <taxon>Pucciniales</taxon>
        <taxon>Coleosporiaceae</taxon>
        <taxon>Cronartium</taxon>
    </lineage>
</organism>
<comment type="caution">
    <text evidence="1">The sequence shown here is derived from an EMBL/GenBank/DDBJ whole genome shotgun (WGS) entry which is preliminary data.</text>
</comment>
<evidence type="ECO:0000313" key="2">
    <source>
        <dbReference type="Proteomes" id="UP000886653"/>
    </source>
</evidence>
<feature type="non-terminal residue" evidence="1">
    <location>
        <position position="85"/>
    </location>
</feature>
<evidence type="ECO:0000313" key="1">
    <source>
        <dbReference type="EMBL" id="KAG0146165.1"/>
    </source>
</evidence>
<dbReference type="EMBL" id="MU167265">
    <property type="protein sequence ID" value="KAG0146165.1"/>
    <property type="molecule type" value="Genomic_DNA"/>
</dbReference>
<gene>
    <name evidence="1" type="ORF">CROQUDRAFT_44839</name>
</gene>
<proteinExistence type="predicted"/>
<sequence length="85" mass="10070">MIINYNPFSLWSCLEEYHSRVTEARLKHIDMAIQTMVQLHSDLLKMHVNKFSTLLREYYKYKGDMSSSQVAQILIRSLKPSYKVT</sequence>
<name>A0A9P6NME8_9BASI</name>